<keyword evidence="2 6" id="KW-0812">Transmembrane</keyword>
<feature type="region of interest" description="Disordered" evidence="7">
    <location>
        <begin position="114"/>
        <end position="142"/>
    </location>
</feature>
<dbReference type="STRING" id="75913.A0A0K0FVT5"/>
<feature type="compositionally biased region" description="Basic and acidic residues" evidence="7">
    <location>
        <begin position="596"/>
        <end position="615"/>
    </location>
</feature>
<dbReference type="InterPro" id="IPR003388">
    <property type="entry name" value="Reticulon"/>
</dbReference>
<dbReference type="Gene3D" id="1.20.5.2480">
    <property type="match status" value="1"/>
</dbReference>
<protein>
    <recommendedName>
        <fullName evidence="6">Reticulon-like protein</fullName>
    </recommendedName>
</protein>
<evidence type="ECO:0000256" key="4">
    <source>
        <dbReference type="ARBA" id="ARBA00022989"/>
    </source>
</evidence>
<feature type="region of interest" description="Disordered" evidence="7">
    <location>
        <begin position="534"/>
        <end position="650"/>
    </location>
</feature>
<dbReference type="Pfam" id="PF02453">
    <property type="entry name" value="Reticulon"/>
    <property type="match status" value="1"/>
</dbReference>
<evidence type="ECO:0000313" key="10">
    <source>
        <dbReference type="WBParaSite" id="SVE_1645200.2"/>
    </source>
</evidence>
<dbReference type="GO" id="GO:0005789">
    <property type="term" value="C:endoplasmic reticulum membrane"/>
    <property type="evidence" value="ECO:0007669"/>
    <property type="project" value="UniProtKB-SubCell"/>
</dbReference>
<keyword evidence="4 6" id="KW-1133">Transmembrane helix</keyword>
<accession>A0A0K0FVT5</accession>
<reference evidence="9" key="1">
    <citation type="submission" date="2014-07" db="EMBL/GenBank/DDBJ databases">
        <authorList>
            <person name="Martin A.A"/>
            <person name="De Silva N."/>
        </authorList>
    </citation>
    <scope>NUCLEOTIDE SEQUENCE</scope>
</reference>
<dbReference type="WBParaSite" id="SVE_1645200.2">
    <property type="protein sequence ID" value="SVE_1645200.2"/>
    <property type="gene ID" value="SVE_1645200"/>
</dbReference>
<dbReference type="PANTHER" id="PTHR45799">
    <property type="entry name" value="RETICULON-LIKE PROTEIN"/>
    <property type="match status" value="1"/>
</dbReference>
<dbReference type="InterPro" id="IPR046964">
    <property type="entry name" value="RTN1-4"/>
</dbReference>
<dbReference type="GO" id="GO:0030424">
    <property type="term" value="C:axon"/>
    <property type="evidence" value="ECO:0007669"/>
    <property type="project" value="TreeGrafter"/>
</dbReference>
<feature type="domain" description="Reticulon" evidence="8">
    <location>
        <begin position="677"/>
        <end position="880"/>
    </location>
</feature>
<evidence type="ECO:0000256" key="2">
    <source>
        <dbReference type="ARBA" id="ARBA00022692"/>
    </source>
</evidence>
<evidence type="ECO:0000256" key="7">
    <source>
        <dbReference type="SAM" id="MobiDB-lite"/>
    </source>
</evidence>
<evidence type="ECO:0000256" key="3">
    <source>
        <dbReference type="ARBA" id="ARBA00022824"/>
    </source>
</evidence>
<reference evidence="10" key="2">
    <citation type="submission" date="2015-08" db="UniProtKB">
        <authorList>
            <consortium name="WormBaseParasite"/>
        </authorList>
    </citation>
    <scope>IDENTIFICATION</scope>
</reference>
<dbReference type="PROSITE" id="PS50845">
    <property type="entry name" value="RETICULON"/>
    <property type="match status" value="1"/>
</dbReference>
<dbReference type="AlphaFoldDB" id="A0A0K0FVT5"/>
<dbReference type="PANTHER" id="PTHR45799:SF2">
    <property type="entry name" value="RETICULON-LIKE PROTEIN"/>
    <property type="match status" value="1"/>
</dbReference>
<evidence type="ECO:0000256" key="5">
    <source>
        <dbReference type="ARBA" id="ARBA00023136"/>
    </source>
</evidence>
<feature type="transmembrane region" description="Helical" evidence="6">
    <location>
        <begin position="799"/>
        <end position="823"/>
    </location>
</feature>
<feature type="compositionally biased region" description="Basic and acidic residues" evidence="7">
    <location>
        <begin position="114"/>
        <end position="125"/>
    </location>
</feature>
<keyword evidence="9" id="KW-1185">Reference proteome</keyword>
<feature type="transmembrane region" description="Helical" evidence="6">
    <location>
        <begin position="695"/>
        <end position="720"/>
    </location>
</feature>
<keyword evidence="3 6" id="KW-0256">Endoplasmic reticulum</keyword>
<feature type="compositionally biased region" description="Polar residues" evidence="7">
    <location>
        <begin position="553"/>
        <end position="563"/>
    </location>
</feature>
<organism evidence="9 10">
    <name type="scientific">Strongyloides venezuelensis</name>
    <name type="common">Threadworm</name>
    <dbReference type="NCBI Taxonomy" id="75913"/>
    <lineage>
        <taxon>Eukaryota</taxon>
        <taxon>Metazoa</taxon>
        <taxon>Ecdysozoa</taxon>
        <taxon>Nematoda</taxon>
        <taxon>Chromadorea</taxon>
        <taxon>Rhabditida</taxon>
        <taxon>Tylenchina</taxon>
        <taxon>Panagrolaimomorpha</taxon>
        <taxon>Strongyloidoidea</taxon>
        <taxon>Strongyloididae</taxon>
        <taxon>Strongyloides</taxon>
    </lineage>
</organism>
<sequence>MTKYFKFTIIKMSNKYDTSDGEEEFVVVNYKDCSINEEKFDSTSITSINTMKNEKRNTNMTDEVNSLKTKSDTCFTTMDDRNRNSSEESFPYDEMMEKAEEVVNSILKKIPDEYVPKSDDKKSNDVIEEDGESKHQENDEYSILSVNNINNNQNEEETEDIFVSDPKPTTTHYVSESIISNTASALPALENFVEHISDNIIDTSTDIVNKITDQTKEPFQNILDYHDNNMTNIETTNYMFENEKPAENSRFYDEPSNANFEFPKSSHDMFNDGIEELKKTEEAVDEGFSNALFGTNQLLQKSNDFFTNEIPIKTNTVISSQLEEAKDISEPTLNESDDFHTFENYLKEEEEIRNDNDMLDFSSVDEHENNDSSNTSPTKNFFEEEITHQPNVILSSNDEPITPEGKVSDTITDFEYSETTPDNYSMTYNNHEYKNEELKEQSNEEDEAFHMNTIPVSSVPEKANDFHYEDKIWNDSSNEKFNSDIVDSNILNKTSDVFAEVSRDDKDHSFNNSPEGGLHTVVDDILDRINAAASTTKHQTDQEISPVVEENESNGSPRSQNVIEISDVVEKNESEQYEEEDIPQRNGPLTIPQDVKNNDNEKDLDNDDIPKEPEFTPRPPTPPKDLNDDEYQPEVINLGPPPASHHFSTAETPKPILKSSYHHEKAWIDFKTINPKVMDILYWRDPKKSGVAFSLSLLTLLLLTKLSLISLFAYASLLILTGTLGFRLFKAFEAKVKSGDPGNPFKTYLNEQLTIPGEKVHAQVDVIIEQLQAGFAKLQKLFLIENIVESLKFVGICWALTYIGGWFSMLGLSFIIVIGAFTLPKVYEVYQEPIDAYLKIAKEKIQEVTKQIEEKVPCLSKMCGSCPQNAAPVEAEKKDQ</sequence>
<evidence type="ECO:0000259" key="8">
    <source>
        <dbReference type="PROSITE" id="PS50845"/>
    </source>
</evidence>
<name>A0A0K0FVT5_STRVS</name>
<dbReference type="Proteomes" id="UP000035680">
    <property type="component" value="Unassembled WGS sequence"/>
</dbReference>
<keyword evidence="5 6" id="KW-0472">Membrane</keyword>
<evidence type="ECO:0000256" key="1">
    <source>
        <dbReference type="ARBA" id="ARBA00004477"/>
    </source>
</evidence>
<evidence type="ECO:0000313" key="9">
    <source>
        <dbReference type="Proteomes" id="UP000035680"/>
    </source>
</evidence>
<proteinExistence type="predicted"/>
<evidence type="ECO:0000256" key="6">
    <source>
        <dbReference type="RuleBase" id="RU363132"/>
    </source>
</evidence>
<comment type="subcellular location">
    <subcellularLocation>
        <location evidence="1 6">Endoplasmic reticulum membrane</location>
        <topology evidence="1 6">Multi-pass membrane protein</topology>
    </subcellularLocation>
</comment>